<evidence type="ECO:0000313" key="2">
    <source>
        <dbReference type="EMBL" id="TGJ70913.1"/>
    </source>
</evidence>
<evidence type="ECO:0000313" key="3">
    <source>
        <dbReference type="Proteomes" id="UP000297595"/>
    </source>
</evidence>
<protein>
    <submittedName>
        <fullName evidence="2">Uncharacterized protein</fullName>
    </submittedName>
</protein>
<dbReference type="InterPro" id="IPR023780">
    <property type="entry name" value="Chromo_domain"/>
</dbReference>
<dbReference type="InterPro" id="IPR000953">
    <property type="entry name" value="Chromo/chromo_shadow_dom"/>
</dbReference>
<dbReference type="CDD" id="cd00024">
    <property type="entry name" value="CD_CSD"/>
    <property type="match status" value="1"/>
</dbReference>
<dbReference type="GO" id="GO:0006338">
    <property type="term" value="P:chromatin remodeling"/>
    <property type="evidence" value="ECO:0007669"/>
    <property type="project" value="UniProtKB-ARBA"/>
</dbReference>
<dbReference type="Proteomes" id="UP000297595">
    <property type="component" value="Unassembled WGS sequence"/>
</dbReference>
<proteinExistence type="predicted"/>
<comment type="caution">
    <text evidence="2">The sequence shown here is derived from an EMBL/GenBank/DDBJ whole genome shotgun (WGS) entry which is preliminary data.</text>
</comment>
<dbReference type="EMBL" id="SOZJ01000002">
    <property type="protein sequence ID" value="TGJ70913.1"/>
    <property type="molecule type" value="Genomic_DNA"/>
</dbReference>
<dbReference type="Gene3D" id="2.40.50.40">
    <property type="match status" value="1"/>
</dbReference>
<dbReference type="Pfam" id="PF00385">
    <property type="entry name" value="Chromo"/>
    <property type="match status" value="1"/>
</dbReference>
<comment type="subunit">
    <text evidence="1">Component of the NuA4 histone acetyltransferase complex.</text>
</comment>
<dbReference type="AlphaFoldDB" id="A0A7C8KI15"/>
<reference evidence="2 3" key="1">
    <citation type="submission" date="2019-03" db="EMBL/GenBank/DDBJ databases">
        <title>Nematode-trapping fungi genome.</title>
        <authorList>
            <person name="Vidal-Diez De Ulzurrun G."/>
        </authorList>
    </citation>
    <scope>NUCLEOTIDE SEQUENCE [LARGE SCALE GENOMIC DNA]</scope>
    <source>
        <strain evidence="2 3">TWF154</strain>
    </source>
</reference>
<evidence type="ECO:0000256" key="1">
    <source>
        <dbReference type="ARBA" id="ARBA00011353"/>
    </source>
</evidence>
<dbReference type="SMART" id="SM00298">
    <property type="entry name" value="CHROMO"/>
    <property type="match status" value="1"/>
</dbReference>
<sequence length="189" mass="21732">MPITSYSRKISNGSSDNRLGQELQHALEGTFRRAAERAFAGFEIDGLTARLVETFQITRRRTHDSTASESSLDKTWSRCTEDPFGRPKTFEVLPVEPTDVLEDIHPEQDTPKPLYEIEKILNKTYKGRGKHVQYLVQWKGLSAKENQWISYKDINAPELVEEFEATRAAVAVISVKLKRKRGRPRKEDR</sequence>
<dbReference type="SUPFAM" id="SSF54160">
    <property type="entry name" value="Chromo domain-like"/>
    <property type="match status" value="1"/>
</dbReference>
<dbReference type="InterPro" id="IPR016197">
    <property type="entry name" value="Chromo-like_dom_sf"/>
</dbReference>
<name>A0A7C8KI15_ORBOL</name>
<gene>
    <name evidence="2" type="ORF">EYR41_002924</name>
</gene>
<accession>A0A7C8KI15</accession>
<organism evidence="2 3">
    <name type="scientific">Orbilia oligospora</name>
    <name type="common">Nematode-trapping fungus</name>
    <name type="synonym">Arthrobotrys oligospora</name>
    <dbReference type="NCBI Taxonomy" id="2813651"/>
    <lineage>
        <taxon>Eukaryota</taxon>
        <taxon>Fungi</taxon>
        <taxon>Dikarya</taxon>
        <taxon>Ascomycota</taxon>
        <taxon>Pezizomycotina</taxon>
        <taxon>Orbiliomycetes</taxon>
        <taxon>Orbiliales</taxon>
        <taxon>Orbiliaceae</taxon>
        <taxon>Orbilia</taxon>
    </lineage>
</organism>
<dbReference type="PROSITE" id="PS50013">
    <property type="entry name" value="CHROMO_2"/>
    <property type="match status" value="1"/>
</dbReference>